<dbReference type="PANTHER" id="PTHR30154">
    <property type="entry name" value="LEUCINE-RESPONSIVE REGULATORY PROTEIN"/>
    <property type="match status" value="1"/>
</dbReference>
<evidence type="ECO:0000259" key="6">
    <source>
        <dbReference type="Pfam" id="PF13404"/>
    </source>
</evidence>
<evidence type="ECO:0000313" key="7">
    <source>
        <dbReference type="EMBL" id="GAA5227221.1"/>
    </source>
</evidence>
<evidence type="ECO:0000256" key="2">
    <source>
        <dbReference type="ARBA" id="ARBA00023125"/>
    </source>
</evidence>
<evidence type="ECO:0000256" key="4">
    <source>
        <dbReference type="SAM" id="MobiDB-lite"/>
    </source>
</evidence>
<dbReference type="InterPro" id="IPR036390">
    <property type="entry name" value="WH_DNA-bd_sf"/>
</dbReference>
<dbReference type="Pfam" id="PF01037">
    <property type="entry name" value="AsnC_trans_reg"/>
    <property type="match status" value="1"/>
</dbReference>
<organism evidence="7 8">
    <name type="scientific">Paeniglutamicibacter antarcticus</name>
    <dbReference type="NCBI Taxonomy" id="494023"/>
    <lineage>
        <taxon>Bacteria</taxon>
        <taxon>Bacillati</taxon>
        <taxon>Actinomycetota</taxon>
        <taxon>Actinomycetes</taxon>
        <taxon>Micrococcales</taxon>
        <taxon>Micrococcaceae</taxon>
        <taxon>Paeniglutamicibacter</taxon>
    </lineage>
</organism>
<evidence type="ECO:0000256" key="1">
    <source>
        <dbReference type="ARBA" id="ARBA00023015"/>
    </source>
</evidence>
<dbReference type="InterPro" id="IPR011008">
    <property type="entry name" value="Dimeric_a/b-barrel"/>
</dbReference>
<dbReference type="EMBL" id="BAABLK010000027">
    <property type="protein sequence ID" value="GAA5227221.1"/>
    <property type="molecule type" value="Genomic_DNA"/>
</dbReference>
<feature type="region of interest" description="Disordered" evidence="4">
    <location>
        <begin position="156"/>
        <end position="176"/>
    </location>
</feature>
<dbReference type="Pfam" id="PF13404">
    <property type="entry name" value="HTH_AsnC-type"/>
    <property type="match status" value="1"/>
</dbReference>
<name>A0ABP9TM74_9MICC</name>
<protein>
    <submittedName>
        <fullName evidence="7">Lrp/AsnC family transcriptional regulator</fullName>
    </submittedName>
</protein>
<dbReference type="SUPFAM" id="SSF54909">
    <property type="entry name" value="Dimeric alpha+beta barrel"/>
    <property type="match status" value="1"/>
</dbReference>
<keyword evidence="3" id="KW-0804">Transcription</keyword>
<dbReference type="Gene3D" id="1.10.10.10">
    <property type="entry name" value="Winged helix-like DNA-binding domain superfamily/Winged helix DNA-binding domain"/>
    <property type="match status" value="1"/>
</dbReference>
<keyword evidence="8" id="KW-1185">Reference proteome</keyword>
<dbReference type="Proteomes" id="UP001501257">
    <property type="component" value="Unassembled WGS sequence"/>
</dbReference>
<keyword evidence="1" id="KW-0805">Transcription regulation</keyword>
<accession>A0ABP9TM74</accession>
<dbReference type="PANTHER" id="PTHR30154:SF34">
    <property type="entry name" value="TRANSCRIPTIONAL REGULATOR AZLB"/>
    <property type="match status" value="1"/>
</dbReference>
<dbReference type="InterPro" id="IPR019888">
    <property type="entry name" value="Tscrpt_reg_AsnC-like"/>
</dbReference>
<evidence type="ECO:0000256" key="3">
    <source>
        <dbReference type="ARBA" id="ARBA00023163"/>
    </source>
</evidence>
<dbReference type="SUPFAM" id="SSF46785">
    <property type="entry name" value="Winged helix' DNA-binding domain"/>
    <property type="match status" value="1"/>
</dbReference>
<evidence type="ECO:0000259" key="5">
    <source>
        <dbReference type="Pfam" id="PF01037"/>
    </source>
</evidence>
<dbReference type="SMART" id="SM00344">
    <property type="entry name" value="HTH_ASNC"/>
    <property type="match status" value="1"/>
</dbReference>
<dbReference type="InterPro" id="IPR036388">
    <property type="entry name" value="WH-like_DNA-bd_sf"/>
</dbReference>
<gene>
    <name evidence="7" type="ORF">GCM10025778_17540</name>
</gene>
<evidence type="ECO:0000313" key="8">
    <source>
        <dbReference type="Proteomes" id="UP001501257"/>
    </source>
</evidence>
<comment type="caution">
    <text evidence="7">The sequence shown here is derived from an EMBL/GenBank/DDBJ whole genome shotgun (WGS) entry which is preliminary data.</text>
</comment>
<dbReference type="Gene3D" id="3.30.70.920">
    <property type="match status" value="1"/>
</dbReference>
<feature type="domain" description="HTH asnC-type" evidence="6">
    <location>
        <begin position="4"/>
        <end position="45"/>
    </location>
</feature>
<feature type="domain" description="Transcription regulator AsnC/Lrp ligand binding" evidence="5">
    <location>
        <begin position="70"/>
        <end position="139"/>
    </location>
</feature>
<sequence>MQQLDVNDVRILDAMCQNPKASAVALASVLSLSRNTVQARLVRLESNGALLPFEQRVNPAVLGFGLVSFVHIHVQQRLLGEIVRQLVLIPEIIEAHGVTGAADILARVVAGSAEELFKVNGQILSIEGVERADTSLSMAELIPRRTTSLIDLHLNGGREQAPEQDAAHEAGTLSAR</sequence>
<reference evidence="8" key="1">
    <citation type="journal article" date="2019" name="Int. J. Syst. Evol. Microbiol.">
        <title>The Global Catalogue of Microorganisms (GCM) 10K type strain sequencing project: providing services to taxonomists for standard genome sequencing and annotation.</title>
        <authorList>
            <consortium name="The Broad Institute Genomics Platform"/>
            <consortium name="The Broad Institute Genome Sequencing Center for Infectious Disease"/>
            <person name="Wu L."/>
            <person name="Ma J."/>
        </authorList>
    </citation>
    <scope>NUCLEOTIDE SEQUENCE [LARGE SCALE GENOMIC DNA]</scope>
    <source>
        <strain evidence="8">JCM 18952</strain>
    </source>
</reference>
<keyword evidence="2" id="KW-0238">DNA-binding</keyword>
<dbReference type="RefSeq" id="WP_210101544.1">
    <property type="nucleotide sequence ID" value="NZ_BAABLK010000027.1"/>
</dbReference>
<dbReference type="InterPro" id="IPR019887">
    <property type="entry name" value="Tscrpt_reg_AsnC/Lrp_C"/>
</dbReference>
<dbReference type="InterPro" id="IPR000485">
    <property type="entry name" value="AsnC-type_HTH_dom"/>
</dbReference>
<proteinExistence type="predicted"/>